<feature type="domain" description="DUF4246" evidence="3">
    <location>
        <begin position="32"/>
        <end position="102"/>
    </location>
</feature>
<dbReference type="EMBL" id="JOWA01000143">
    <property type="protein sequence ID" value="KEZ39550.1"/>
    <property type="molecule type" value="Genomic_DNA"/>
</dbReference>
<dbReference type="InterPro" id="IPR049192">
    <property type="entry name" value="DUF4246_C"/>
</dbReference>
<evidence type="ECO:0000259" key="2">
    <source>
        <dbReference type="Pfam" id="PF14033"/>
    </source>
</evidence>
<evidence type="ECO:0000259" key="3">
    <source>
        <dbReference type="Pfam" id="PF21666"/>
    </source>
</evidence>
<dbReference type="RefSeq" id="XP_016639349.1">
    <property type="nucleotide sequence ID" value="XM_016790839.1"/>
</dbReference>
<comment type="caution">
    <text evidence="4">The sequence shown here is derived from an EMBL/GenBank/DDBJ whole genome shotgun (WGS) entry which is preliminary data.</text>
</comment>
<reference evidence="4 5" key="1">
    <citation type="journal article" date="2014" name="Genome Announc.">
        <title>Draft genome sequence of the pathogenic fungus Scedosporium apiospermum.</title>
        <authorList>
            <person name="Vandeputte P."/>
            <person name="Ghamrawi S."/>
            <person name="Rechenmann M."/>
            <person name="Iltis A."/>
            <person name="Giraud S."/>
            <person name="Fleury M."/>
            <person name="Thornton C."/>
            <person name="Delhaes L."/>
            <person name="Meyer W."/>
            <person name="Papon N."/>
            <person name="Bouchara J.P."/>
        </authorList>
    </citation>
    <scope>NUCLEOTIDE SEQUENCE [LARGE SCALE GENOMIC DNA]</scope>
    <source>
        <strain evidence="4 5">IHEM 14462</strain>
    </source>
</reference>
<dbReference type="VEuPathDB" id="FungiDB:SAPIO_CDS9445"/>
<evidence type="ECO:0008006" key="6">
    <source>
        <dbReference type="Google" id="ProtNLM"/>
    </source>
</evidence>
<feature type="compositionally biased region" description="Basic and acidic residues" evidence="1">
    <location>
        <begin position="339"/>
        <end position="352"/>
    </location>
</feature>
<dbReference type="OMA" id="QASSPDW"/>
<evidence type="ECO:0000313" key="4">
    <source>
        <dbReference type="EMBL" id="KEZ39550.1"/>
    </source>
</evidence>
<dbReference type="InterPro" id="IPR025340">
    <property type="entry name" value="DUF4246"/>
</dbReference>
<feature type="region of interest" description="Disordered" evidence="1">
    <location>
        <begin position="337"/>
        <end position="374"/>
    </location>
</feature>
<dbReference type="Proteomes" id="UP000028545">
    <property type="component" value="Unassembled WGS sequence"/>
</dbReference>
<dbReference type="InterPro" id="IPR049207">
    <property type="entry name" value="DUF4246_N"/>
</dbReference>
<feature type="domain" description="DUF4246" evidence="2">
    <location>
        <begin position="141"/>
        <end position="592"/>
    </location>
</feature>
<dbReference type="AlphaFoldDB" id="A0A084FWT8"/>
<sequence length="647" mass="75190">MRVKHPYIPPNPASQDDRVERAGTEAAPPYSYPGLGRSLYYLPEGQEEQYPRAMGPNNWSGQSELLFAREVAMMIIMDYLTDKADWHRKVFDDRIADRWVEEALEIPVEPLWCEIIGYRTSGRVEEDLLGPESSEGFITKEMMIYCIKELRQKAHLTKETGLVPTLDASASVVKSDTIVGEELQKELIHAFGRLKTDQAHAPDWHPGTDEMVQDLVHPSMYPLVWGRSGIVRKPLVQVDDAVEKWLGKGEVWEPRLHPNPYLSRYRDDTWFWSKTYQWLPSNVAFEDDGSVKFTSYINNLHPERYPEIYRTVEKLIEKALPAWDYCLAQCDGTQSYSDGFERSEPRFSKPENPDDENDDNWIDNTPEGIVYDPEKDDHFDRREYERTREEYIELRLFKLFRKPKHPDPLEYQPIDYSIDPEDTLREQFRDTGLQIIVKMASIELTPEKPYFPGGNWHLEGQLNEHIVGTALYYLSTENVTPSRLRFRMATDHEPEDLFGNVGQDAYSWMEEVYGTSFGAHEKAPALQNYGSVETREGRLLAFPNVFQHCVTPFELVDPTKPGHRRFIALWLVDPFVPIISTANVPPQQAEWGEGGATANPELEPDDEWPMTREEALKHREALMAERSVLENKNRDEWLRYCYDFCEH</sequence>
<keyword evidence="5" id="KW-1185">Reference proteome</keyword>
<feature type="region of interest" description="Disordered" evidence="1">
    <location>
        <begin position="1"/>
        <end position="29"/>
    </location>
</feature>
<proteinExistence type="predicted"/>
<dbReference type="Pfam" id="PF14033">
    <property type="entry name" value="DUF4246"/>
    <property type="match status" value="1"/>
</dbReference>
<organism evidence="4 5">
    <name type="scientific">Pseudallescheria apiosperma</name>
    <name type="common">Scedosporium apiospermum</name>
    <dbReference type="NCBI Taxonomy" id="563466"/>
    <lineage>
        <taxon>Eukaryota</taxon>
        <taxon>Fungi</taxon>
        <taxon>Dikarya</taxon>
        <taxon>Ascomycota</taxon>
        <taxon>Pezizomycotina</taxon>
        <taxon>Sordariomycetes</taxon>
        <taxon>Hypocreomycetidae</taxon>
        <taxon>Microascales</taxon>
        <taxon>Microascaceae</taxon>
        <taxon>Scedosporium</taxon>
    </lineage>
</organism>
<dbReference type="PANTHER" id="PTHR33119:SF1">
    <property type="entry name" value="FE2OG DIOXYGENASE DOMAIN-CONTAINING PROTEIN"/>
    <property type="match status" value="1"/>
</dbReference>
<evidence type="ECO:0000256" key="1">
    <source>
        <dbReference type="SAM" id="MobiDB-lite"/>
    </source>
</evidence>
<protein>
    <recommendedName>
        <fullName evidence="6">DUF1665 domain-containing protein</fullName>
    </recommendedName>
</protein>
<dbReference type="KEGG" id="sapo:SAPIO_CDS9445"/>
<evidence type="ECO:0000313" key="5">
    <source>
        <dbReference type="Proteomes" id="UP000028545"/>
    </source>
</evidence>
<dbReference type="PANTHER" id="PTHR33119">
    <property type="entry name" value="IFI3P"/>
    <property type="match status" value="1"/>
</dbReference>
<dbReference type="HOGENOM" id="CLU_012066_2_0_1"/>
<dbReference type="OrthoDB" id="415532at2759"/>
<dbReference type="GeneID" id="27728517"/>
<accession>A0A084FWT8</accession>
<gene>
    <name evidence="4" type="ORF">SAPIO_CDS9445</name>
</gene>
<dbReference type="Pfam" id="PF21666">
    <property type="entry name" value="DUF4246_N"/>
    <property type="match status" value="1"/>
</dbReference>
<name>A0A084FWT8_PSEDA</name>